<reference evidence="2 3" key="1">
    <citation type="submission" date="2024-03" db="EMBL/GenBank/DDBJ databases">
        <title>High-quality draft genome sequencing of Tistrella sp. BH-R2-4.</title>
        <authorList>
            <person name="Dong C."/>
        </authorList>
    </citation>
    <scope>NUCLEOTIDE SEQUENCE [LARGE SCALE GENOMIC DNA]</scope>
    <source>
        <strain evidence="2 3">BH-R2-4</strain>
    </source>
</reference>
<dbReference type="Pfam" id="PF14518">
    <property type="entry name" value="Haem_oxygenas_2"/>
    <property type="match status" value="1"/>
</dbReference>
<dbReference type="PANTHER" id="PTHR40279:SF3">
    <property type="entry name" value="4-AMINOBENZOATE SYNTHASE"/>
    <property type="match status" value="1"/>
</dbReference>
<dbReference type="Proteomes" id="UP001413721">
    <property type="component" value="Unassembled WGS sequence"/>
</dbReference>
<keyword evidence="3" id="KW-1185">Reference proteome</keyword>
<accession>A0ABU9YN60</accession>
<dbReference type="InterPro" id="IPR016084">
    <property type="entry name" value="Haem_Oase-like_multi-hlx"/>
</dbReference>
<organism evidence="2 3">
    <name type="scientific">Tistrella arctica</name>
    <dbReference type="NCBI Taxonomy" id="3133430"/>
    <lineage>
        <taxon>Bacteria</taxon>
        <taxon>Pseudomonadati</taxon>
        <taxon>Pseudomonadota</taxon>
        <taxon>Alphaproteobacteria</taxon>
        <taxon>Geminicoccales</taxon>
        <taxon>Geminicoccaceae</taxon>
        <taxon>Tistrella</taxon>
    </lineage>
</organism>
<protein>
    <submittedName>
        <fullName evidence="2">Iron-containing redox enzyme family protein</fullName>
    </submittedName>
</protein>
<keyword evidence="1" id="KW-0560">Oxidoreductase</keyword>
<proteinExistence type="predicted"/>
<evidence type="ECO:0000313" key="3">
    <source>
        <dbReference type="Proteomes" id="UP001413721"/>
    </source>
</evidence>
<gene>
    <name evidence="2" type="ORF">WG926_18150</name>
</gene>
<evidence type="ECO:0000256" key="1">
    <source>
        <dbReference type="ARBA" id="ARBA00023002"/>
    </source>
</evidence>
<dbReference type="InterPro" id="IPR039068">
    <property type="entry name" value="PqqC-like"/>
</dbReference>
<dbReference type="EMBL" id="JBBKTW010000006">
    <property type="protein sequence ID" value="MEN2990243.1"/>
    <property type="molecule type" value="Genomic_DNA"/>
</dbReference>
<dbReference type="SUPFAM" id="SSF48613">
    <property type="entry name" value="Heme oxygenase-like"/>
    <property type="match status" value="1"/>
</dbReference>
<dbReference type="Gene3D" id="1.20.910.10">
    <property type="entry name" value="Heme oxygenase-like"/>
    <property type="match status" value="1"/>
</dbReference>
<dbReference type="RefSeq" id="WP_345935367.1">
    <property type="nucleotide sequence ID" value="NZ_JBBKTV010000011.1"/>
</dbReference>
<dbReference type="PANTHER" id="PTHR40279">
    <property type="entry name" value="PQQC-LIKE PROTEIN"/>
    <property type="match status" value="1"/>
</dbReference>
<sequence>MRTATDPADSPGCDRQPLDDATAAFAARLQHIVGTCPVGQTRMVRALASPRCPRALERRLAVSAYVGARAFTGQLAALIRLADAPEARLMLIENLIDEEGLRIVSGQGLALRPQAVHLRWAEIFLHSLDMTVDDALAMASADGINRRLTRFAAYLAAGDWLAAMAYLMVGQEALVPATFGPIIDGLRARGHDEAGIVFFTAHLAADLEHGGQAVALMARLAGRDHRRQAAIADAVMQGAHDWWLSYGGDGATDMASRQPGWWCAMTSPS</sequence>
<dbReference type="SMART" id="SM01236">
    <property type="entry name" value="Haem_oxygenase_2"/>
    <property type="match status" value="1"/>
</dbReference>
<evidence type="ECO:0000313" key="2">
    <source>
        <dbReference type="EMBL" id="MEN2990243.1"/>
    </source>
</evidence>
<comment type="caution">
    <text evidence="2">The sequence shown here is derived from an EMBL/GenBank/DDBJ whole genome shotgun (WGS) entry which is preliminary data.</text>
</comment>
<name>A0ABU9YN60_9PROT</name>